<proteinExistence type="predicted"/>
<organism evidence="4 5">
    <name type="scientific">Haloferula luteola</name>
    <dbReference type="NCBI Taxonomy" id="595692"/>
    <lineage>
        <taxon>Bacteria</taxon>
        <taxon>Pseudomonadati</taxon>
        <taxon>Verrucomicrobiota</taxon>
        <taxon>Verrucomicrobiia</taxon>
        <taxon>Verrucomicrobiales</taxon>
        <taxon>Verrucomicrobiaceae</taxon>
        <taxon>Haloferula</taxon>
    </lineage>
</organism>
<keyword evidence="2" id="KW-0472">Membrane</keyword>
<dbReference type="AlphaFoldDB" id="A0A840VBC7"/>
<feature type="signal peptide" evidence="3">
    <location>
        <begin position="1"/>
        <end position="32"/>
    </location>
</feature>
<feature type="chain" id="PRO_5032352992" evidence="3">
    <location>
        <begin position="33"/>
        <end position="325"/>
    </location>
</feature>
<protein>
    <submittedName>
        <fullName evidence="4">Uncharacterized protein</fullName>
    </submittedName>
</protein>
<keyword evidence="5" id="KW-1185">Reference proteome</keyword>
<name>A0A840VBC7_9BACT</name>
<feature type="region of interest" description="Disordered" evidence="1">
    <location>
        <begin position="238"/>
        <end position="277"/>
    </location>
</feature>
<accession>A0A840VBC7</accession>
<evidence type="ECO:0000256" key="2">
    <source>
        <dbReference type="SAM" id="Phobius"/>
    </source>
</evidence>
<dbReference type="RefSeq" id="WP_184017234.1">
    <property type="nucleotide sequence ID" value="NZ_JACHFD010000005.1"/>
</dbReference>
<evidence type="ECO:0000256" key="1">
    <source>
        <dbReference type="SAM" id="MobiDB-lite"/>
    </source>
</evidence>
<dbReference type="Proteomes" id="UP000557717">
    <property type="component" value="Unassembled WGS sequence"/>
</dbReference>
<sequence length="325" mass="36821">MKFLNWRVLNEMKLGSCLCILGQLMLACPVLANPEESDRGDLMRSSFAYLKNGAEEAKVNPTIENVGGLARGIRKLGEKSIYPHEDREKVRASLIESIMMIPNFESFLIEGLEVKKLEWRSGIGYPHEYDVERVNVVKTLEAIPAPGSVRALGELLFDDSGVPYPIEENPDSWSPPENPVLAMRALTEILENPPLDAGELTPLEEVRIQLEAWRSWFDQVRAGRRSFRLKGSLQSYTLANPTDQKRPPAWETQRVNSNRRSISERRSTEAVNSPDSESNQRSVKIKYLILMVVGFAFVCHVLIVRCYKIKKLKGELVKRGARREG</sequence>
<reference evidence="4 5" key="1">
    <citation type="submission" date="2020-08" db="EMBL/GenBank/DDBJ databases">
        <title>Genomic Encyclopedia of Type Strains, Phase IV (KMG-IV): sequencing the most valuable type-strain genomes for metagenomic binning, comparative biology and taxonomic classification.</title>
        <authorList>
            <person name="Goeker M."/>
        </authorList>
    </citation>
    <scope>NUCLEOTIDE SEQUENCE [LARGE SCALE GENOMIC DNA]</scope>
    <source>
        <strain evidence="4 5">YC6886</strain>
    </source>
</reference>
<feature type="transmembrane region" description="Helical" evidence="2">
    <location>
        <begin position="287"/>
        <end position="307"/>
    </location>
</feature>
<evidence type="ECO:0000256" key="3">
    <source>
        <dbReference type="SAM" id="SignalP"/>
    </source>
</evidence>
<evidence type="ECO:0000313" key="4">
    <source>
        <dbReference type="EMBL" id="MBB5351240.1"/>
    </source>
</evidence>
<evidence type="ECO:0000313" key="5">
    <source>
        <dbReference type="Proteomes" id="UP000557717"/>
    </source>
</evidence>
<keyword evidence="2" id="KW-1133">Transmembrane helix</keyword>
<dbReference type="PROSITE" id="PS51257">
    <property type="entry name" value="PROKAR_LIPOPROTEIN"/>
    <property type="match status" value="1"/>
</dbReference>
<gene>
    <name evidence="4" type="ORF">HNR46_001474</name>
</gene>
<dbReference type="EMBL" id="JACHFD010000005">
    <property type="protein sequence ID" value="MBB5351240.1"/>
    <property type="molecule type" value="Genomic_DNA"/>
</dbReference>
<keyword evidence="2" id="KW-0812">Transmembrane</keyword>
<comment type="caution">
    <text evidence="4">The sequence shown here is derived from an EMBL/GenBank/DDBJ whole genome shotgun (WGS) entry which is preliminary data.</text>
</comment>
<keyword evidence="3" id="KW-0732">Signal</keyword>